<dbReference type="AlphaFoldDB" id="A0A8K0UVS8"/>
<reference evidence="3" key="1">
    <citation type="journal article" date="2021" name="New Phytol.">
        <title>Evolutionary innovations through gain and loss of genes in the ectomycorrhizal Boletales.</title>
        <authorList>
            <person name="Wu G."/>
            <person name="Miyauchi S."/>
            <person name="Morin E."/>
            <person name="Kuo A."/>
            <person name="Drula E."/>
            <person name="Varga T."/>
            <person name="Kohler A."/>
            <person name="Feng B."/>
            <person name="Cao Y."/>
            <person name="Lipzen A."/>
            <person name="Daum C."/>
            <person name="Hundley H."/>
            <person name="Pangilinan J."/>
            <person name="Johnson J."/>
            <person name="Barry K."/>
            <person name="LaButti K."/>
            <person name="Ng V."/>
            <person name="Ahrendt S."/>
            <person name="Min B."/>
            <person name="Choi I.G."/>
            <person name="Park H."/>
            <person name="Plett J.M."/>
            <person name="Magnuson J."/>
            <person name="Spatafora J.W."/>
            <person name="Nagy L.G."/>
            <person name="Henrissat B."/>
            <person name="Grigoriev I.V."/>
            <person name="Yang Z.L."/>
            <person name="Xu J."/>
            <person name="Martin F.M."/>
        </authorList>
    </citation>
    <scope>NUCLEOTIDE SEQUENCE</scope>
    <source>
        <strain evidence="3">KKN 215</strain>
    </source>
</reference>
<feature type="compositionally biased region" description="Polar residues" evidence="1">
    <location>
        <begin position="236"/>
        <end position="248"/>
    </location>
</feature>
<dbReference type="Pfam" id="PF08639">
    <property type="entry name" value="Sld3_STD"/>
    <property type="match status" value="1"/>
</dbReference>
<dbReference type="EMBL" id="JAEVFJ010000004">
    <property type="protein sequence ID" value="KAH8105099.1"/>
    <property type="molecule type" value="Genomic_DNA"/>
</dbReference>
<accession>A0A8K0UVS8</accession>
<feature type="region of interest" description="Disordered" evidence="1">
    <location>
        <begin position="236"/>
        <end position="255"/>
    </location>
</feature>
<feature type="region of interest" description="Disordered" evidence="1">
    <location>
        <begin position="397"/>
        <end position="535"/>
    </location>
</feature>
<evidence type="ECO:0000313" key="4">
    <source>
        <dbReference type="Proteomes" id="UP000813824"/>
    </source>
</evidence>
<proteinExistence type="predicted"/>
<comment type="caution">
    <text evidence="3">The sequence shown here is derived from an EMBL/GenBank/DDBJ whole genome shotgun (WGS) entry which is preliminary data.</text>
</comment>
<feature type="region of interest" description="Disordered" evidence="1">
    <location>
        <begin position="291"/>
        <end position="366"/>
    </location>
</feature>
<dbReference type="Proteomes" id="UP000813824">
    <property type="component" value="Unassembled WGS sequence"/>
</dbReference>
<dbReference type="OrthoDB" id="3003917at2759"/>
<evidence type="ECO:0000313" key="3">
    <source>
        <dbReference type="EMBL" id="KAH8105099.1"/>
    </source>
</evidence>
<dbReference type="InterPro" id="IPR013948">
    <property type="entry name" value="DNA_replication_reg_Sld3_C"/>
</dbReference>
<organism evidence="3 4">
    <name type="scientific">Cristinia sonorae</name>
    <dbReference type="NCBI Taxonomy" id="1940300"/>
    <lineage>
        <taxon>Eukaryota</taxon>
        <taxon>Fungi</taxon>
        <taxon>Dikarya</taxon>
        <taxon>Basidiomycota</taxon>
        <taxon>Agaricomycotina</taxon>
        <taxon>Agaricomycetes</taxon>
        <taxon>Agaricomycetidae</taxon>
        <taxon>Agaricales</taxon>
        <taxon>Pleurotineae</taxon>
        <taxon>Stephanosporaceae</taxon>
        <taxon>Cristinia</taxon>
    </lineage>
</organism>
<feature type="compositionally biased region" description="Acidic residues" evidence="1">
    <location>
        <begin position="497"/>
        <end position="507"/>
    </location>
</feature>
<feature type="compositionally biased region" description="Polar residues" evidence="1">
    <location>
        <begin position="479"/>
        <end position="494"/>
    </location>
</feature>
<sequence>MADVSRLPFVFQSGCPVKWTSTQERSLGREYPFDTSADNPESYVLKTYLQALYLPESISPLNLLVPLLTRVTPTSGLLSRKGDHPLHKLLMPILLTPRSSAHKYQTRIPQLLSDEEVVPNPEASMLWYAYKFEKTGLEDLDEQTQEAAEEKWRSSWLGRLERRDVMIHILLYFLLLSLSDPDDFGAPDLLLSPKNRKTAAADLTLSYNVLEERLEGFMDKLSMWQLTDSLETLDSGVDQSQQILPNSRRTGKGRDERDGIQIFCEDVVEPIFKETLPSHCTLLRSKVFPHSPFSDDSDTLSPPSPKEQNKRIKASGSSSRRTSPRPQSKPQARQLERSRSLSVTLEEERERSRSLSVGPANMRRRVLTREVSMTTAFKPKPSTSTDQPAVGKRKAILATAQPQGKPRKNTSLSGGERDKGRTLVESTPAKPKGKAASLFRKSSSSKDVIPALSFPEKPRAETDPKMTVEGDGDDDEWMVSTSPDVLLLTSSSAQEGWDTDSQDDDGMVEASDRDDSLGGSQILVSETPTKVVRSR</sequence>
<evidence type="ECO:0000256" key="1">
    <source>
        <dbReference type="SAM" id="MobiDB-lite"/>
    </source>
</evidence>
<protein>
    <recommendedName>
        <fullName evidence="2">DNA replication regulator Sld3 C-terminal domain-containing protein</fullName>
    </recommendedName>
</protein>
<dbReference type="Gene3D" id="1.20.58.2130">
    <property type="match status" value="1"/>
</dbReference>
<keyword evidence="4" id="KW-1185">Reference proteome</keyword>
<name>A0A8K0UVS8_9AGAR</name>
<evidence type="ECO:0000259" key="2">
    <source>
        <dbReference type="Pfam" id="PF08639"/>
    </source>
</evidence>
<feature type="compositionally biased region" description="Polar residues" evidence="1">
    <location>
        <begin position="518"/>
        <end position="528"/>
    </location>
</feature>
<feature type="domain" description="DNA replication regulator Sld3 C-terminal" evidence="2">
    <location>
        <begin position="210"/>
        <end position="384"/>
    </location>
</feature>
<gene>
    <name evidence="3" type="ORF">BXZ70DRAFT_919382</name>
</gene>
<feature type="compositionally biased region" description="Low complexity" evidence="1">
    <location>
        <begin position="315"/>
        <end position="330"/>
    </location>
</feature>
<feature type="compositionally biased region" description="Basic and acidic residues" evidence="1">
    <location>
        <begin position="456"/>
        <end position="468"/>
    </location>
</feature>